<feature type="domain" description="Nitroreductase" evidence="1">
    <location>
        <begin position="9"/>
        <end position="171"/>
    </location>
</feature>
<dbReference type="EMBL" id="JAFBEB010000003">
    <property type="protein sequence ID" value="MBM7589700.1"/>
    <property type="molecule type" value="Genomic_DNA"/>
</dbReference>
<dbReference type="PANTHER" id="PTHR43821:SF1">
    <property type="entry name" value="NAD(P)H NITROREDUCTASE YDJA-RELATED"/>
    <property type="match status" value="1"/>
</dbReference>
<accession>A0A938XXV6</accession>
<dbReference type="InterPro" id="IPR052530">
    <property type="entry name" value="NAD(P)H_nitroreductase"/>
</dbReference>
<dbReference type="SUPFAM" id="SSF55469">
    <property type="entry name" value="FMN-dependent nitroreductase-like"/>
    <property type="match status" value="1"/>
</dbReference>
<sequence length="203" mass="23322">MTELEMIVTGRRTIRKTIAQPIDRQLLLELLEKAAYAPFHSKTEPWSVYMAITAEEKAYFLQCVLESYERNDILAEFNEQQLEKIKEANEKAFFQTGANLIVAADLFDDEKQNLESLGATAAFIQNLQLLAWEKKIGVVWRTNPYIFDRQFAAAFGIPETKRVVGSLHLGYFEEKHVPKPLSRRPLTAWVRPIQLGHARRGEA</sequence>
<reference evidence="2" key="1">
    <citation type="submission" date="2021-01" db="EMBL/GenBank/DDBJ databases">
        <title>Genomic Encyclopedia of Type Strains, Phase IV (KMG-IV): sequencing the most valuable type-strain genomes for metagenomic binning, comparative biology and taxonomic classification.</title>
        <authorList>
            <person name="Goeker M."/>
        </authorList>
    </citation>
    <scope>NUCLEOTIDE SEQUENCE</scope>
    <source>
        <strain evidence="2">DSM 25523</strain>
    </source>
</reference>
<dbReference type="RefSeq" id="WP_204517422.1">
    <property type="nucleotide sequence ID" value="NZ_BAABIN010000038.1"/>
</dbReference>
<dbReference type="InterPro" id="IPR029479">
    <property type="entry name" value="Nitroreductase"/>
</dbReference>
<proteinExistence type="predicted"/>
<protein>
    <submittedName>
        <fullName evidence="2">Nitroreductase</fullName>
    </submittedName>
</protein>
<dbReference type="GO" id="GO:0016491">
    <property type="term" value="F:oxidoreductase activity"/>
    <property type="evidence" value="ECO:0007669"/>
    <property type="project" value="InterPro"/>
</dbReference>
<dbReference type="PANTHER" id="PTHR43821">
    <property type="entry name" value="NAD(P)H NITROREDUCTASE YDJA-RELATED"/>
    <property type="match status" value="1"/>
</dbReference>
<dbReference type="Proteomes" id="UP000717624">
    <property type="component" value="Unassembled WGS sequence"/>
</dbReference>
<evidence type="ECO:0000313" key="3">
    <source>
        <dbReference type="Proteomes" id="UP000717624"/>
    </source>
</evidence>
<keyword evidence="3" id="KW-1185">Reference proteome</keyword>
<evidence type="ECO:0000259" key="1">
    <source>
        <dbReference type="Pfam" id="PF00881"/>
    </source>
</evidence>
<organism evidence="2 3">
    <name type="scientific">Brevibacillus fulvus</name>
    <dbReference type="NCBI Taxonomy" id="1125967"/>
    <lineage>
        <taxon>Bacteria</taxon>
        <taxon>Bacillati</taxon>
        <taxon>Bacillota</taxon>
        <taxon>Bacilli</taxon>
        <taxon>Bacillales</taxon>
        <taxon>Paenibacillaceae</taxon>
        <taxon>Brevibacillus</taxon>
    </lineage>
</organism>
<comment type="caution">
    <text evidence="2">The sequence shown here is derived from an EMBL/GenBank/DDBJ whole genome shotgun (WGS) entry which is preliminary data.</text>
</comment>
<gene>
    <name evidence="2" type="ORF">JOD01_001300</name>
</gene>
<dbReference type="Pfam" id="PF00881">
    <property type="entry name" value="Nitroreductase"/>
    <property type="match status" value="1"/>
</dbReference>
<dbReference type="InterPro" id="IPR000415">
    <property type="entry name" value="Nitroreductase-like"/>
</dbReference>
<dbReference type="AlphaFoldDB" id="A0A938XXV6"/>
<dbReference type="Gene3D" id="3.40.109.10">
    <property type="entry name" value="NADH Oxidase"/>
    <property type="match status" value="1"/>
</dbReference>
<name>A0A938XXV6_9BACL</name>
<evidence type="ECO:0000313" key="2">
    <source>
        <dbReference type="EMBL" id="MBM7589700.1"/>
    </source>
</evidence>